<evidence type="ECO:0000313" key="1">
    <source>
        <dbReference type="EMBL" id="KAL2047427.1"/>
    </source>
</evidence>
<dbReference type="EMBL" id="JBHFEH010000102">
    <property type="protein sequence ID" value="KAL2047427.1"/>
    <property type="molecule type" value="Genomic_DNA"/>
</dbReference>
<proteinExistence type="predicted"/>
<dbReference type="Proteomes" id="UP001590951">
    <property type="component" value="Unassembled WGS sequence"/>
</dbReference>
<accession>A0ABR4ANW3</accession>
<reference evidence="1 2" key="1">
    <citation type="submission" date="2024-09" db="EMBL/GenBank/DDBJ databases">
        <title>Rethinking Asexuality: The Enigmatic Case of Functional Sexual Genes in Lepraria (Stereocaulaceae).</title>
        <authorList>
            <person name="Doellman M."/>
            <person name="Sun Y."/>
            <person name="Barcenas-Pena A."/>
            <person name="Lumbsch H.T."/>
            <person name="Grewe F."/>
        </authorList>
    </citation>
    <scope>NUCLEOTIDE SEQUENCE [LARGE SCALE GENOMIC DNA]</scope>
    <source>
        <strain evidence="1 2">Grewe 0041</strain>
    </source>
</reference>
<comment type="caution">
    <text evidence="1">The sequence shown here is derived from an EMBL/GenBank/DDBJ whole genome shotgun (WGS) entry which is preliminary data.</text>
</comment>
<protein>
    <submittedName>
        <fullName evidence="1">Uncharacterized protein</fullName>
    </submittedName>
</protein>
<sequence length="88" mass="9970">MNVGADDVQSGLYNEDGDLRDIQLHGIYKSLDAANEAAREIYDDRLEELGDDADTIEDKLKRGMVTILVVDRNEETTYLITVEKMHLL</sequence>
<organism evidence="1 2">
    <name type="scientific">Lepraria finkii</name>
    <dbReference type="NCBI Taxonomy" id="1340010"/>
    <lineage>
        <taxon>Eukaryota</taxon>
        <taxon>Fungi</taxon>
        <taxon>Dikarya</taxon>
        <taxon>Ascomycota</taxon>
        <taxon>Pezizomycotina</taxon>
        <taxon>Lecanoromycetes</taxon>
        <taxon>OSLEUM clade</taxon>
        <taxon>Lecanoromycetidae</taxon>
        <taxon>Lecanorales</taxon>
        <taxon>Lecanorineae</taxon>
        <taxon>Stereocaulaceae</taxon>
        <taxon>Lepraria</taxon>
    </lineage>
</organism>
<gene>
    <name evidence="1" type="ORF">ABVK25_011535</name>
</gene>
<name>A0ABR4ANW3_9LECA</name>
<evidence type="ECO:0000313" key="2">
    <source>
        <dbReference type="Proteomes" id="UP001590951"/>
    </source>
</evidence>
<keyword evidence="2" id="KW-1185">Reference proteome</keyword>